<feature type="transmembrane region" description="Helical" evidence="6">
    <location>
        <begin position="33"/>
        <end position="55"/>
    </location>
</feature>
<dbReference type="Proteomes" id="UP000283805">
    <property type="component" value="Unassembled WGS sequence"/>
</dbReference>
<dbReference type="PANTHER" id="PTHR30213">
    <property type="entry name" value="INNER MEMBRANE PROTEIN YHJD"/>
    <property type="match status" value="1"/>
</dbReference>
<dbReference type="AlphaFoldDB" id="A0A3R7FYH4"/>
<feature type="transmembrane region" description="Helical" evidence="6">
    <location>
        <begin position="130"/>
        <end position="158"/>
    </location>
</feature>
<feature type="transmembrane region" description="Helical" evidence="6">
    <location>
        <begin position="91"/>
        <end position="110"/>
    </location>
</feature>
<proteinExistence type="predicted"/>
<dbReference type="OrthoDB" id="204872at2157"/>
<evidence type="ECO:0000256" key="2">
    <source>
        <dbReference type="ARBA" id="ARBA00022475"/>
    </source>
</evidence>
<comment type="subcellular location">
    <subcellularLocation>
        <location evidence="1">Cell membrane</location>
        <topology evidence="1">Multi-pass membrane protein</topology>
    </subcellularLocation>
</comment>
<gene>
    <name evidence="7" type="ORF">ATJ93_1205</name>
</gene>
<keyword evidence="4 6" id="KW-1133">Transmembrane helix</keyword>
<sequence>MADSDSRPRLRTLARDVAAVARERQLSVKSAGLAYHAVNTLVPLLILALVGAALVDSLEPLLAAVSSATGLGGTGLEGAAATANGSARRRAAVLALCILLWSAVRLFQAINSAFTDVYGSRKDALYVDAATTVTLVTALYVVLATATLSVGVALVSVVGLSVSVLGGLPLAAGGSVLLAALLTGVFLPMYYWFPQADVSVREVLPGTAFAALSWTALAGGFRLYVATSESVALFGVAGAVLLILTWVYLGGLCLLLGAVLNAVLAGRVEPEDGWVPMRDLWSEYADVFK</sequence>
<feature type="transmembrane region" description="Helical" evidence="6">
    <location>
        <begin position="170"/>
        <end position="191"/>
    </location>
</feature>
<evidence type="ECO:0000256" key="1">
    <source>
        <dbReference type="ARBA" id="ARBA00004651"/>
    </source>
</evidence>
<evidence type="ECO:0000313" key="7">
    <source>
        <dbReference type="EMBL" id="RKD98200.1"/>
    </source>
</evidence>
<evidence type="ECO:0000256" key="5">
    <source>
        <dbReference type="ARBA" id="ARBA00023136"/>
    </source>
</evidence>
<dbReference type="PANTHER" id="PTHR30213:SF0">
    <property type="entry name" value="UPF0761 MEMBRANE PROTEIN YIHY"/>
    <property type="match status" value="1"/>
</dbReference>
<dbReference type="PIRSF" id="PIRSF035875">
    <property type="entry name" value="RNase_BN"/>
    <property type="match status" value="1"/>
</dbReference>
<accession>A0A3R7FYH4</accession>
<evidence type="ECO:0000256" key="3">
    <source>
        <dbReference type="ARBA" id="ARBA00022692"/>
    </source>
</evidence>
<dbReference type="RefSeq" id="WP_120243647.1">
    <property type="nucleotide sequence ID" value="NZ_RAPO01000001.1"/>
</dbReference>
<keyword evidence="3 6" id="KW-0812">Transmembrane</keyword>
<dbReference type="InterPro" id="IPR017039">
    <property type="entry name" value="Virul_fac_BrkB"/>
</dbReference>
<evidence type="ECO:0000313" key="8">
    <source>
        <dbReference type="Proteomes" id="UP000283805"/>
    </source>
</evidence>
<keyword evidence="5 6" id="KW-0472">Membrane</keyword>
<evidence type="ECO:0000256" key="4">
    <source>
        <dbReference type="ARBA" id="ARBA00022989"/>
    </source>
</evidence>
<keyword evidence="8" id="KW-1185">Reference proteome</keyword>
<evidence type="ECO:0000256" key="6">
    <source>
        <dbReference type="SAM" id="Phobius"/>
    </source>
</evidence>
<organism evidence="7 8">
    <name type="scientific">Halopiger aswanensis</name>
    <dbReference type="NCBI Taxonomy" id="148449"/>
    <lineage>
        <taxon>Archaea</taxon>
        <taxon>Methanobacteriati</taxon>
        <taxon>Methanobacteriota</taxon>
        <taxon>Stenosarchaea group</taxon>
        <taxon>Halobacteria</taxon>
        <taxon>Halobacteriales</taxon>
        <taxon>Natrialbaceae</taxon>
        <taxon>Halopiger</taxon>
    </lineage>
</organism>
<reference evidence="7 8" key="1">
    <citation type="submission" date="2018-09" db="EMBL/GenBank/DDBJ databases">
        <title>Genomic Encyclopedia of Archaeal and Bacterial Type Strains, Phase II (KMG-II): from individual species to whole genera.</title>
        <authorList>
            <person name="Goeker M."/>
        </authorList>
    </citation>
    <scope>NUCLEOTIDE SEQUENCE [LARGE SCALE GENOMIC DNA]</scope>
    <source>
        <strain evidence="7 8">DSM 13151</strain>
    </source>
</reference>
<protein>
    <submittedName>
        <fullName evidence="7">Membrane protein</fullName>
    </submittedName>
</protein>
<comment type="caution">
    <text evidence="7">The sequence shown here is derived from an EMBL/GenBank/DDBJ whole genome shotgun (WGS) entry which is preliminary data.</text>
</comment>
<dbReference type="GO" id="GO:0005886">
    <property type="term" value="C:plasma membrane"/>
    <property type="evidence" value="ECO:0007669"/>
    <property type="project" value="UniProtKB-SubCell"/>
</dbReference>
<dbReference type="EMBL" id="RAPO01000001">
    <property type="protein sequence ID" value="RKD98200.1"/>
    <property type="molecule type" value="Genomic_DNA"/>
</dbReference>
<dbReference type="Pfam" id="PF03631">
    <property type="entry name" value="Virul_fac_BrkB"/>
    <property type="match status" value="1"/>
</dbReference>
<feature type="transmembrane region" description="Helical" evidence="6">
    <location>
        <begin position="203"/>
        <end position="224"/>
    </location>
</feature>
<keyword evidence="2" id="KW-1003">Cell membrane</keyword>
<name>A0A3R7FYH4_9EURY</name>
<feature type="transmembrane region" description="Helical" evidence="6">
    <location>
        <begin position="231"/>
        <end position="264"/>
    </location>
</feature>